<dbReference type="AlphaFoldDB" id="A0A1I2BHN8"/>
<accession>A0A1I2BHN8</accession>
<dbReference type="Proteomes" id="UP000181976">
    <property type="component" value="Unassembled WGS sequence"/>
</dbReference>
<evidence type="ECO:0000313" key="3">
    <source>
        <dbReference type="EMBL" id="SFE55694.1"/>
    </source>
</evidence>
<reference evidence="3 4" key="1">
    <citation type="submission" date="2016-10" db="EMBL/GenBank/DDBJ databases">
        <authorList>
            <person name="de Groot N.N."/>
        </authorList>
    </citation>
    <scope>NUCLEOTIDE SEQUENCE [LARGE SCALE GENOMIC DNA]</scope>
    <source>
        <strain evidence="3 4">DSM 19012</strain>
    </source>
</reference>
<evidence type="ECO:0000259" key="2">
    <source>
        <dbReference type="Pfam" id="PF14848"/>
    </source>
</evidence>
<dbReference type="CDD" id="cd12843">
    <property type="entry name" value="Bvu_2165_C_like"/>
    <property type="match status" value="1"/>
</dbReference>
<dbReference type="GO" id="GO:0003677">
    <property type="term" value="F:DNA binding"/>
    <property type="evidence" value="ECO:0007669"/>
    <property type="project" value="UniProtKB-KW"/>
</dbReference>
<organism evidence="3 4">
    <name type="scientific">Thermophagus xiamenensis</name>
    <dbReference type="NCBI Taxonomy" id="385682"/>
    <lineage>
        <taxon>Bacteria</taxon>
        <taxon>Pseudomonadati</taxon>
        <taxon>Bacteroidota</taxon>
        <taxon>Bacteroidia</taxon>
        <taxon>Marinilabiliales</taxon>
        <taxon>Marinilabiliaceae</taxon>
        <taxon>Thermophagus</taxon>
    </lineage>
</organism>
<dbReference type="STRING" id="385682.SAMN05444380_11363"/>
<protein>
    <submittedName>
        <fullName evidence="3">DNA-binding domain-containing protein</fullName>
    </submittedName>
</protein>
<keyword evidence="4" id="KW-1185">Reference proteome</keyword>
<gene>
    <name evidence="3" type="ORF">SAMN05444380_11363</name>
</gene>
<dbReference type="Pfam" id="PF14848">
    <property type="entry name" value="HU-DNA_bdg"/>
    <property type="match status" value="1"/>
</dbReference>
<dbReference type="InParanoid" id="A0A1I2BHN8"/>
<proteinExistence type="predicted"/>
<dbReference type="InterPro" id="IPR027824">
    <property type="entry name" value="DUF4469"/>
</dbReference>
<sequence>MKKVLNVLLGKYYLTQKPNTSIAYPVTKGQITTDDVIRMLKQDGMEIHETTAKDIISRFHKKVAELVLSGFVVNTGLAILRPIIKGIFQDKVWDSAKHNIRVSFVAGPVIKSAIADTEVNIIGEKSASVQLFSVMDKQTENTDGKLKAGGAVELKGQGIKIAGDEEHVGIYFTNTATGESIKIPNERIVLNYPRLLLFMLPNDFEPGEYEISVVTQYIRSDKQYKNPQSAILPRPVIVS</sequence>
<dbReference type="OrthoDB" id="1115483at2"/>
<name>A0A1I2BHN8_9BACT</name>
<keyword evidence="3" id="KW-0238">DNA-binding</keyword>
<dbReference type="InterPro" id="IPR049893">
    <property type="entry name" value="Bvu_2165-like_IHF-HU-DNA_bdg"/>
</dbReference>
<feature type="domain" description="Bvu-2165-like IHF-HU-like DNA-binding" evidence="2">
    <location>
        <begin position="5"/>
        <end position="122"/>
    </location>
</feature>
<dbReference type="eggNOG" id="ENOG502ZCIQ">
    <property type="taxonomic scope" value="Bacteria"/>
</dbReference>
<dbReference type="Pfam" id="PF14734">
    <property type="entry name" value="DUF4469"/>
    <property type="match status" value="1"/>
</dbReference>
<evidence type="ECO:0000259" key="1">
    <source>
        <dbReference type="Pfam" id="PF14734"/>
    </source>
</evidence>
<dbReference type="EMBL" id="FONA01000013">
    <property type="protein sequence ID" value="SFE55694.1"/>
    <property type="molecule type" value="Genomic_DNA"/>
</dbReference>
<feature type="domain" description="DUF4469" evidence="1">
    <location>
        <begin position="131"/>
        <end position="229"/>
    </location>
</feature>
<evidence type="ECO:0000313" key="4">
    <source>
        <dbReference type="Proteomes" id="UP000181976"/>
    </source>
</evidence>
<dbReference type="RefSeq" id="WP_010528073.1">
    <property type="nucleotide sequence ID" value="NZ_AFSL01000071.1"/>
</dbReference>
<dbReference type="Gene3D" id="2.70.50.70">
    <property type="match status" value="1"/>
</dbReference>